<dbReference type="InterPro" id="IPR000515">
    <property type="entry name" value="MetI-like"/>
</dbReference>
<evidence type="ECO:0000256" key="5">
    <source>
        <dbReference type="ARBA" id="ARBA00022692"/>
    </source>
</evidence>
<comment type="similarity">
    <text evidence="2">Belongs to the binding-protein-dependent transport system permease family. HisMQ subfamily.</text>
</comment>
<evidence type="ECO:0000256" key="4">
    <source>
        <dbReference type="ARBA" id="ARBA00022475"/>
    </source>
</evidence>
<gene>
    <name evidence="11" type="ORF">FN924_07290</name>
</gene>
<name>A0A516KF82_9BACI</name>
<feature type="transmembrane region" description="Helical" evidence="9">
    <location>
        <begin position="215"/>
        <end position="235"/>
    </location>
</feature>
<keyword evidence="3 9" id="KW-0813">Transport</keyword>
<feature type="transmembrane region" description="Helical" evidence="9">
    <location>
        <begin position="255"/>
        <end position="277"/>
    </location>
</feature>
<dbReference type="InterPro" id="IPR035906">
    <property type="entry name" value="MetI-like_sf"/>
</dbReference>
<dbReference type="KEGG" id="aqt:FN924_07290"/>
<organism evidence="11 12">
    <name type="scientific">Radiobacillus deserti</name>
    <dbReference type="NCBI Taxonomy" id="2594883"/>
    <lineage>
        <taxon>Bacteria</taxon>
        <taxon>Bacillati</taxon>
        <taxon>Bacillota</taxon>
        <taxon>Bacilli</taxon>
        <taxon>Bacillales</taxon>
        <taxon>Bacillaceae</taxon>
        <taxon>Radiobacillus</taxon>
    </lineage>
</organism>
<keyword evidence="7 9" id="KW-1133">Transmembrane helix</keyword>
<keyword evidence="5 9" id="KW-0812">Transmembrane</keyword>
<evidence type="ECO:0000256" key="6">
    <source>
        <dbReference type="ARBA" id="ARBA00022970"/>
    </source>
</evidence>
<comment type="subcellular location">
    <subcellularLocation>
        <location evidence="1 9">Cell membrane</location>
        <topology evidence="1 9">Multi-pass membrane protein</topology>
    </subcellularLocation>
</comment>
<dbReference type="CDD" id="cd06261">
    <property type="entry name" value="TM_PBP2"/>
    <property type="match status" value="1"/>
</dbReference>
<dbReference type="AlphaFoldDB" id="A0A516KF82"/>
<dbReference type="Pfam" id="PF00528">
    <property type="entry name" value="BPD_transp_1"/>
    <property type="match status" value="1"/>
</dbReference>
<evidence type="ECO:0000256" key="3">
    <source>
        <dbReference type="ARBA" id="ARBA00022448"/>
    </source>
</evidence>
<dbReference type="Gene3D" id="1.10.3720.10">
    <property type="entry name" value="MetI-like"/>
    <property type="match status" value="2"/>
</dbReference>
<keyword evidence="4" id="KW-1003">Cell membrane</keyword>
<dbReference type="GO" id="GO:0043190">
    <property type="term" value="C:ATP-binding cassette (ABC) transporter complex"/>
    <property type="evidence" value="ECO:0007669"/>
    <property type="project" value="InterPro"/>
</dbReference>
<evidence type="ECO:0000313" key="12">
    <source>
        <dbReference type="Proteomes" id="UP000315215"/>
    </source>
</evidence>
<dbReference type="InterPro" id="IPR010065">
    <property type="entry name" value="AA_ABC_transptr_permease_3TM"/>
</dbReference>
<evidence type="ECO:0000256" key="7">
    <source>
        <dbReference type="ARBA" id="ARBA00022989"/>
    </source>
</evidence>
<dbReference type="PANTHER" id="PTHR30614">
    <property type="entry name" value="MEMBRANE COMPONENT OF AMINO ACID ABC TRANSPORTER"/>
    <property type="match status" value="1"/>
</dbReference>
<evidence type="ECO:0000256" key="1">
    <source>
        <dbReference type="ARBA" id="ARBA00004651"/>
    </source>
</evidence>
<feature type="transmembrane region" description="Helical" evidence="9">
    <location>
        <begin position="362"/>
        <end position="383"/>
    </location>
</feature>
<feature type="transmembrane region" description="Helical" evidence="9">
    <location>
        <begin position="184"/>
        <end position="203"/>
    </location>
</feature>
<dbReference type="GO" id="GO:0022857">
    <property type="term" value="F:transmembrane transporter activity"/>
    <property type="evidence" value="ECO:0007669"/>
    <property type="project" value="InterPro"/>
</dbReference>
<dbReference type="PROSITE" id="PS50928">
    <property type="entry name" value="ABC_TM1"/>
    <property type="match status" value="1"/>
</dbReference>
<keyword evidence="12" id="KW-1185">Reference proteome</keyword>
<dbReference type="InterPro" id="IPR043429">
    <property type="entry name" value="ArtM/GltK/GlnP/TcyL/YhdX-like"/>
</dbReference>
<reference evidence="11 12" key="1">
    <citation type="submission" date="2019-07" db="EMBL/GenBank/DDBJ databases">
        <authorList>
            <person name="Li J."/>
        </authorList>
    </citation>
    <scope>NUCLEOTIDE SEQUENCE [LARGE SCALE GENOMIC DNA]</scope>
    <source>
        <strain evidence="11 12">TKL69</strain>
    </source>
</reference>
<evidence type="ECO:0000259" key="10">
    <source>
        <dbReference type="PROSITE" id="PS50928"/>
    </source>
</evidence>
<dbReference type="Proteomes" id="UP000315215">
    <property type="component" value="Chromosome"/>
</dbReference>
<feature type="domain" description="ABC transmembrane type-1" evidence="10">
    <location>
        <begin position="88"/>
        <end position="376"/>
    </location>
</feature>
<keyword evidence="6" id="KW-0029">Amino-acid transport</keyword>
<accession>A0A516KF82</accession>
<dbReference type="RefSeq" id="WP_143893121.1">
    <property type="nucleotide sequence ID" value="NZ_CP041666.1"/>
</dbReference>
<dbReference type="EMBL" id="CP041666">
    <property type="protein sequence ID" value="QDP39986.1"/>
    <property type="molecule type" value="Genomic_DNA"/>
</dbReference>
<evidence type="ECO:0000313" key="11">
    <source>
        <dbReference type="EMBL" id="QDP39986.1"/>
    </source>
</evidence>
<feature type="transmembrane region" description="Helical" evidence="9">
    <location>
        <begin position="20"/>
        <end position="40"/>
    </location>
</feature>
<evidence type="ECO:0000256" key="9">
    <source>
        <dbReference type="RuleBase" id="RU363032"/>
    </source>
</evidence>
<dbReference type="SUPFAM" id="SSF161098">
    <property type="entry name" value="MetI-like"/>
    <property type="match status" value="2"/>
</dbReference>
<feature type="transmembrane region" description="Helical" evidence="9">
    <location>
        <begin position="136"/>
        <end position="154"/>
    </location>
</feature>
<keyword evidence="8 9" id="KW-0472">Membrane</keyword>
<feature type="transmembrane region" description="Helical" evidence="9">
    <location>
        <begin position="94"/>
        <end position="115"/>
    </location>
</feature>
<dbReference type="OrthoDB" id="9805999at2"/>
<sequence length="392" mass="43257">MPKRPASDVSTPFWRDNRVIPIIFQILFVIVVVSVIGYFINNALIALDQLGIPLGFEFLTNTASFNIGESLIEYQATDTYLRAVLVGLLNTVRVSLIGIIFATIIGFIVGIARLSSNWLVQKLASIYIEIFRNTPLLVQIFIWYFAVFLALPQVKEAIHLGPFHISNRGITMPWFVANDASRSWLITILIAIVLSIVLWKVVLKSQVMSGKRKFPSLWAIGGLLVPILLLFLVTHQGPANLEYPAMGNFGYTGGYNLSANFLAIFLGLTIYTATYIAEIVRGGILSVSKGQLEASNALGLKQSTTMRLVVLPQAIRIIIPPLTSQYLNLTKNSSLAIAAGFPDLVAVAETINNQTGRAIQSVVIMIIVYLVLSILTSIFMNIFNKKTQIVER</sequence>
<evidence type="ECO:0000256" key="8">
    <source>
        <dbReference type="ARBA" id="ARBA00023136"/>
    </source>
</evidence>
<dbReference type="NCBIfam" id="TIGR01726">
    <property type="entry name" value="HEQRo_perm_3TM"/>
    <property type="match status" value="1"/>
</dbReference>
<protein>
    <submittedName>
        <fullName evidence="11">ABC transporter permease subunit</fullName>
    </submittedName>
</protein>
<proteinExistence type="inferred from homology"/>
<dbReference type="PANTHER" id="PTHR30614:SF37">
    <property type="entry name" value="AMINO-ACID ABC TRANSPORTER PERMEASE PROTEIN YHDX-RELATED"/>
    <property type="match status" value="1"/>
</dbReference>
<dbReference type="GO" id="GO:0006865">
    <property type="term" value="P:amino acid transport"/>
    <property type="evidence" value="ECO:0007669"/>
    <property type="project" value="UniProtKB-KW"/>
</dbReference>
<evidence type="ECO:0000256" key="2">
    <source>
        <dbReference type="ARBA" id="ARBA00010072"/>
    </source>
</evidence>